<evidence type="ECO:0000259" key="10">
    <source>
        <dbReference type="Pfam" id="PF05572"/>
    </source>
</evidence>
<dbReference type="AlphaFoldDB" id="A0AA43QK78"/>
<dbReference type="GO" id="GO:0046872">
    <property type="term" value="F:metal ion binding"/>
    <property type="evidence" value="ECO:0007669"/>
    <property type="project" value="UniProtKB-KW"/>
</dbReference>
<dbReference type="InterPro" id="IPR008754">
    <property type="entry name" value="Peptidase_M43"/>
</dbReference>
<keyword evidence="4 9" id="KW-0732">Signal</keyword>
<evidence type="ECO:0000256" key="4">
    <source>
        <dbReference type="ARBA" id="ARBA00022729"/>
    </source>
</evidence>
<name>A0AA43QK78_9LECA</name>
<evidence type="ECO:0000256" key="9">
    <source>
        <dbReference type="SAM" id="SignalP"/>
    </source>
</evidence>
<feature type="domain" description="Peptidase M43 pregnancy-associated plasma-A" evidence="10">
    <location>
        <begin position="302"/>
        <end position="393"/>
    </location>
</feature>
<gene>
    <name evidence="11" type="ORF">OHK93_007294</name>
</gene>
<evidence type="ECO:0000256" key="2">
    <source>
        <dbReference type="ARBA" id="ARBA00022670"/>
    </source>
</evidence>
<keyword evidence="2" id="KW-0645">Protease</keyword>
<evidence type="ECO:0000313" key="12">
    <source>
        <dbReference type="Proteomes" id="UP001161017"/>
    </source>
</evidence>
<keyword evidence="12" id="KW-1185">Reference proteome</keyword>
<evidence type="ECO:0000256" key="1">
    <source>
        <dbReference type="ARBA" id="ARBA00008721"/>
    </source>
</evidence>
<evidence type="ECO:0000256" key="3">
    <source>
        <dbReference type="ARBA" id="ARBA00022723"/>
    </source>
</evidence>
<dbReference type="CDD" id="cd04275">
    <property type="entry name" value="ZnMc_pappalysin_like"/>
    <property type="match status" value="1"/>
</dbReference>
<dbReference type="EMBL" id="JAPUFD010000006">
    <property type="protein sequence ID" value="MDI1488020.1"/>
    <property type="molecule type" value="Genomic_DNA"/>
</dbReference>
<dbReference type="GO" id="GO:0006508">
    <property type="term" value="P:proteolysis"/>
    <property type="evidence" value="ECO:0007669"/>
    <property type="project" value="UniProtKB-KW"/>
</dbReference>
<feature type="signal peptide" evidence="9">
    <location>
        <begin position="1"/>
        <end position="29"/>
    </location>
</feature>
<dbReference type="GO" id="GO:0008237">
    <property type="term" value="F:metallopeptidase activity"/>
    <property type="evidence" value="ECO:0007669"/>
    <property type="project" value="UniProtKB-KW"/>
</dbReference>
<keyword evidence="3" id="KW-0479">Metal-binding</keyword>
<comment type="similarity">
    <text evidence="1">Belongs to the peptidase M43B family.</text>
</comment>
<dbReference type="InterPro" id="IPR024079">
    <property type="entry name" value="MetalloPept_cat_dom_sf"/>
</dbReference>
<reference evidence="11" key="1">
    <citation type="journal article" date="2023" name="Genome Biol. Evol.">
        <title>First Whole Genome Sequence and Flow Cytometry Genome Size Data for the Lichen-Forming Fungus Ramalina farinacea (Ascomycota).</title>
        <authorList>
            <person name="Llewellyn T."/>
            <person name="Mian S."/>
            <person name="Hill R."/>
            <person name="Leitch I.J."/>
            <person name="Gaya E."/>
        </authorList>
    </citation>
    <scope>NUCLEOTIDE SEQUENCE</scope>
    <source>
        <strain evidence="11">LIQ254RAFAR</strain>
    </source>
</reference>
<comment type="caution">
    <text evidence="11">The sequence shown here is derived from an EMBL/GenBank/DDBJ whole genome shotgun (WGS) entry which is preliminary data.</text>
</comment>
<dbReference type="Pfam" id="PF05572">
    <property type="entry name" value="Peptidase_M43"/>
    <property type="match status" value="1"/>
</dbReference>
<dbReference type="Gene3D" id="3.40.390.10">
    <property type="entry name" value="Collagenase (Catalytic Domain)"/>
    <property type="match status" value="1"/>
</dbReference>
<accession>A0AA43QK78</accession>
<evidence type="ECO:0000256" key="7">
    <source>
        <dbReference type="ARBA" id="ARBA00023049"/>
    </source>
</evidence>
<dbReference type="SUPFAM" id="SSF55486">
    <property type="entry name" value="Metalloproteases ('zincins'), catalytic domain"/>
    <property type="match status" value="1"/>
</dbReference>
<evidence type="ECO:0000256" key="6">
    <source>
        <dbReference type="ARBA" id="ARBA00022833"/>
    </source>
</evidence>
<dbReference type="PANTHER" id="PTHR47466">
    <property type="match status" value="1"/>
</dbReference>
<dbReference type="PANTHER" id="PTHR47466:SF1">
    <property type="entry name" value="METALLOPROTEASE MEP1 (AFU_ORTHOLOGUE AFUA_1G07730)-RELATED"/>
    <property type="match status" value="1"/>
</dbReference>
<keyword evidence="5" id="KW-0378">Hydrolase</keyword>
<organism evidence="11 12">
    <name type="scientific">Ramalina farinacea</name>
    <dbReference type="NCBI Taxonomy" id="258253"/>
    <lineage>
        <taxon>Eukaryota</taxon>
        <taxon>Fungi</taxon>
        <taxon>Dikarya</taxon>
        <taxon>Ascomycota</taxon>
        <taxon>Pezizomycotina</taxon>
        <taxon>Lecanoromycetes</taxon>
        <taxon>OSLEUM clade</taxon>
        <taxon>Lecanoromycetidae</taxon>
        <taxon>Lecanorales</taxon>
        <taxon>Lecanorineae</taxon>
        <taxon>Ramalinaceae</taxon>
        <taxon>Ramalina</taxon>
    </lineage>
</organism>
<protein>
    <recommendedName>
        <fullName evidence="10">Peptidase M43 pregnancy-associated plasma-A domain-containing protein</fullName>
    </recommendedName>
</protein>
<evidence type="ECO:0000313" key="11">
    <source>
        <dbReference type="EMBL" id="MDI1488020.1"/>
    </source>
</evidence>
<keyword evidence="7" id="KW-0482">Metalloprotease</keyword>
<proteinExistence type="inferred from homology"/>
<feature type="chain" id="PRO_5041357440" description="Peptidase M43 pregnancy-associated plasma-A domain-containing protein" evidence="9">
    <location>
        <begin position="30"/>
        <end position="401"/>
    </location>
</feature>
<evidence type="ECO:0000256" key="5">
    <source>
        <dbReference type="ARBA" id="ARBA00022801"/>
    </source>
</evidence>
<keyword evidence="8" id="KW-1015">Disulfide bond</keyword>
<keyword evidence="6" id="KW-0862">Zinc</keyword>
<sequence length="401" mass="42933">MPHPTISYHPSFLPLLLLILPTLTPSANATPTPQLPTLPDNVTHLPPYISPDDDSDRLIPAQMADGSTGAISAMEAQLCATGPPSNIFRSIHANLSSLRGAEKKGAADASDKLKRMFPKLAPRAATGLKLTANGTALTVDRAASASASASAATATPVQVDTYFHLVVTRDHSKGYTLAVRNAMFANQAKALHDAYTPYNINFTLHPPTYNIRDDWATDAASTDMKTALRQGTYGALNIYFQSNLSSDGGGATLLGYCTLPTKMTYAYQGTEYEYPASDYSTDGCNILAGSMPGSPQAIIGYNEGKTAVHEVGHWFGLLHTFQDNSCETGDPGDYIEDTAQEATSTVGCPVGKPGKSSCGRVGVGDPIHNYMDYSDDACYTSFTSDQTQRMHDMWTLYRSGM</sequence>
<dbReference type="Proteomes" id="UP001161017">
    <property type="component" value="Unassembled WGS sequence"/>
</dbReference>
<evidence type="ECO:0000256" key="8">
    <source>
        <dbReference type="ARBA" id="ARBA00023157"/>
    </source>
</evidence>